<evidence type="ECO:0000313" key="4">
    <source>
        <dbReference type="Proteomes" id="UP000192582"/>
    </source>
</evidence>
<organism evidence="3 4">
    <name type="scientific">Deinococcus hopiensis KR-140</name>
    <dbReference type="NCBI Taxonomy" id="695939"/>
    <lineage>
        <taxon>Bacteria</taxon>
        <taxon>Thermotogati</taxon>
        <taxon>Deinococcota</taxon>
        <taxon>Deinococci</taxon>
        <taxon>Deinococcales</taxon>
        <taxon>Deinococcaceae</taxon>
        <taxon>Deinococcus</taxon>
    </lineage>
</organism>
<dbReference type="SMART" id="SM00635">
    <property type="entry name" value="BID_2"/>
    <property type="match status" value="1"/>
</dbReference>
<protein>
    <submittedName>
        <fullName evidence="3">Ig-like domain (Group 2)</fullName>
    </submittedName>
</protein>
<dbReference type="InterPro" id="IPR008964">
    <property type="entry name" value="Invasin/intimin_cell_adhesion"/>
</dbReference>
<evidence type="ECO:0000256" key="1">
    <source>
        <dbReference type="SAM" id="SignalP"/>
    </source>
</evidence>
<feature type="signal peptide" evidence="1">
    <location>
        <begin position="1"/>
        <end position="21"/>
    </location>
</feature>
<dbReference type="InterPro" id="IPR003343">
    <property type="entry name" value="Big_2"/>
</dbReference>
<dbReference type="Pfam" id="PF02368">
    <property type="entry name" value="Big_2"/>
    <property type="match status" value="1"/>
</dbReference>
<dbReference type="SUPFAM" id="SSF49373">
    <property type="entry name" value="Invasin/intimin cell-adhesion fragments"/>
    <property type="match status" value="1"/>
</dbReference>
<keyword evidence="1" id="KW-0732">Signal</keyword>
<proteinExistence type="predicted"/>
<dbReference type="Proteomes" id="UP000192582">
    <property type="component" value="Unassembled WGS sequence"/>
</dbReference>
<dbReference type="RefSeq" id="WP_170928440.1">
    <property type="nucleotide sequence ID" value="NZ_FWWU01000005.1"/>
</dbReference>
<sequence>MSVKNRSLGLLALLFGLAACGGSPMPAPGPGPGPGPGPSPTVSRIVLAQDDVLLENVGVSERLSARLLDAQGREVTGAVTWQVEKGAVASVAADGTVTGRSVGSTIVRATANGLTSAPIVVAVADLKDSVTRVPNERVVSPPVFASGAAPFQLGSRYTVVMRDVSPTAGRLWFSKAADGTPIQGQVVSSRPVANGVEVTLEVVPLGDVFDKLVVNESFELSSEDVTIPEATAAHFGVQRQSNGDLVLTPNKAPSGDKVGALAFNAGPFRCTGSDIEGKILLGSPSFRFNFGRPKVEVEVVIDSNFIDGQNTSKARFLFTANPSLRMSSGNHTLVADLNNVEVKCKLREGFEQAVPTGIPLVNLEANLIPGIELGGSYGAGRRSFEARLYASANVRFGFDCRASTGSCQNLSTGVNGTVQGNVILGETGTLGENIRDLKIGVFGDVKITGTAPLVGDIDLGSMREGYLMEYDLAPLANQIADNNPAGYTLRHYQVIDPFTSMRNLVSFLLGSGVTLPLPTIDREIRAIESPVITSATRTGNTVRVSLDPDRNSFFSTVIPNLELLPAFPLLYNVKEVRLLSVRELNIGGRTTQSVTQLASMNVPLGATGVNVNVPADAPTLGRLYVTVVPVVMDTLPLGGRFVP</sequence>
<evidence type="ECO:0000313" key="3">
    <source>
        <dbReference type="EMBL" id="SMB81468.1"/>
    </source>
</evidence>
<dbReference type="AlphaFoldDB" id="A0A1W1UK24"/>
<evidence type="ECO:0000259" key="2">
    <source>
        <dbReference type="SMART" id="SM00635"/>
    </source>
</evidence>
<dbReference type="STRING" id="695939.SAMN00790413_04592"/>
<feature type="domain" description="BIG2" evidence="2">
    <location>
        <begin position="41"/>
        <end position="121"/>
    </location>
</feature>
<keyword evidence="4" id="KW-1185">Reference proteome</keyword>
<accession>A0A1W1UK24</accession>
<feature type="chain" id="PRO_5012596671" evidence="1">
    <location>
        <begin position="22"/>
        <end position="643"/>
    </location>
</feature>
<name>A0A1W1UK24_9DEIO</name>
<reference evidence="3 4" key="1">
    <citation type="submission" date="2017-04" db="EMBL/GenBank/DDBJ databases">
        <authorList>
            <person name="Afonso C.L."/>
            <person name="Miller P.J."/>
            <person name="Scott M.A."/>
            <person name="Spackman E."/>
            <person name="Goraichik I."/>
            <person name="Dimitrov K.M."/>
            <person name="Suarez D.L."/>
            <person name="Swayne D.E."/>
        </authorList>
    </citation>
    <scope>NUCLEOTIDE SEQUENCE [LARGE SCALE GENOMIC DNA]</scope>
    <source>
        <strain evidence="3 4">KR-140</strain>
    </source>
</reference>
<dbReference type="Gene3D" id="2.60.40.1080">
    <property type="match status" value="1"/>
</dbReference>
<dbReference type="PROSITE" id="PS51257">
    <property type="entry name" value="PROKAR_LIPOPROTEIN"/>
    <property type="match status" value="1"/>
</dbReference>
<gene>
    <name evidence="3" type="ORF">SAMN00790413_04592</name>
</gene>
<dbReference type="EMBL" id="FWWU01000005">
    <property type="protein sequence ID" value="SMB81468.1"/>
    <property type="molecule type" value="Genomic_DNA"/>
</dbReference>